<dbReference type="Proteomes" id="UP001151760">
    <property type="component" value="Unassembled WGS sequence"/>
</dbReference>
<sequence length="490" mass="54342">MFLLPAPENAMVSPSTTVISEGALPAFTVSLCLINPLPDTSDSDDETLFDHVDSNVFDTYNAPETDSEASYSNSVNIDVTPNNQLPHWRTSEEQSSLWQKLSTGSWFDFEESYAPLLIEANRPSAHAATPIDTPMASSQLMKIREEANYQHDFSCGSFDTKRNHSHGPVLISRLGLLSGQYPRSRKVLPSSTTESEYIALFRMQCTNPLDAFTLRDYGFAFNKIPMYCDNQSAIALCCNSVQHSRSKHIDIRHHFIKEQRFATLLPLLGVKQMSPETLKELQDESVSESNGHTVADSIGERSKQPTAYKFKTDCSIIPVWGRINAIDADDDITLVSVQDDADKEMFDVDALNGEEVFVAGQNENVVEEVVDAAQVSTAATTVTITTAEITLAQALEALKTSKPKVKGIVFQEPGECTTTRSTPTISSQQAHDKGKGIMIEEPVKPMEKKDLIRLDEEVALELQAEFDKEQRLAREKAKKEQEANIALIKT</sequence>
<comment type="caution">
    <text evidence="1">The sequence shown here is derived from an EMBL/GenBank/DDBJ whole genome shotgun (WGS) entry which is preliminary data.</text>
</comment>
<dbReference type="CDD" id="cd09272">
    <property type="entry name" value="RNase_HI_RT_Ty1"/>
    <property type="match status" value="1"/>
</dbReference>
<dbReference type="PANTHER" id="PTHR11439:SF483">
    <property type="entry name" value="PEPTIDE SYNTHASE GLIP-LIKE, PUTATIVE (AFU_ORTHOLOGUE AFUA_3G12920)-RELATED"/>
    <property type="match status" value="1"/>
</dbReference>
<keyword evidence="2" id="KW-1185">Reference proteome</keyword>
<dbReference type="PANTHER" id="PTHR11439">
    <property type="entry name" value="GAG-POL-RELATED RETROTRANSPOSON"/>
    <property type="match status" value="1"/>
</dbReference>
<reference evidence="1" key="2">
    <citation type="submission" date="2022-01" db="EMBL/GenBank/DDBJ databases">
        <authorList>
            <person name="Yamashiro T."/>
            <person name="Shiraishi A."/>
            <person name="Satake H."/>
            <person name="Nakayama K."/>
        </authorList>
    </citation>
    <scope>NUCLEOTIDE SEQUENCE</scope>
</reference>
<evidence type="ECO:0000313" key="2">
    <source>
        <dbReference type="Proteomes" id="UP001151760"/>
    </source>
</evidence>
<organism evidence="1 2">
    <name type="scientific">Tanacetum coccineum</name>
    <dbReference type="NCBI Taxonomy" id="301880"/>
    <lineage>
        <taxon>Eukaryota</taxon>
        <taxon>Viridiplantae</taxon>
        <taxon>Streptophyta</taxon>
        <taxon>Embryophyta</taxon>
        <taxon>Tracheophyta</taxon>
        <taxon>Spermatophyta</taxon>
        <taxon>Magnoliopsida</taxon>
        <taxon>eudicotyledons</taxon>
        <taxon>Gunneridae</taxon>
        <taxon>Pentapetalae</taxon>
        <taxon>asterids</taxon>
        <taxon>campanulids</taxon>
        <taxon>Asterales</taxon>
        <taxon>Asteraceae</taxon>
        <taxon>Asteroideae</taxon>
        <taxon>Anthemideae</taxon>
        <taxon>Anthemidinae</taxon>
        <taxon>Tanacetum</taxon>
    </lineage>
</organism>
<name>A0ABQ5CI65_9ASTR</name>
<accession>A0ABQ5CI65</accession>
<evidence type="ECO:0008006" key="3">
    <source>
        <dbReference type="Google" id="ProtNLM"/>
    </source>
</evidence>
<gene>
    <name evidence="1" type="ORF">Tco_0907035</name>
</gene>
<protein>
    <recommendedName>
        <fullName evidence="3">Retrotransposon protein, putative, unclassified</fullName>
    </recommendedName>
</protein>
<evidence type="ECO:0000313" key="1">
    <source>
        <dbReference type="EMBL" id="GJT26760.1"/>
    </source>
</evidence>
<reference evidence="1" key="1">
    <citation type="journal article" date="2022" name="Int. J. Mol. Sci.">
        <title>Draft Genome of Tanacetum Coccineum: Genomic Comparison of Closely Related Tanacetum-Family Plants.</title>
        <authorList>
            <person name="Yamashiro T."/>
            <person name="Shiraishi A."/>
            <person name="Nakayama K."/>
            <person name="Satake H."/>
        </authorList>
    </citation>
    <scope>NUCLEOTIDE SEQUENCE</scope>
</reference>
<proteinExistence type="predicted"/>
<dbReference type="EMBL" id="BQNB010014319">
    <property type="protein sequence ID" value="GJT26760.1"/>
    <property type="molecule type" value="Genomic_DNA"/>
</dbReference>